<protein>
    <submittedName>
        <fullName evidence="3">Uncharacterized protein</fullName>
    </submittedName>
</protein>
<feature type="region of interest" description="Disordered" evidence="2">
    <location>
        <begin position="90"/>
        <end position="109"/>
    </location>
</feature>
<dbReference type="EMBL" id="BTSX01000002">
    <property type="protein sequence ID" value="GMS85698.1"/>
    <property type="molecule type" value="Genomic_DNA"/>
</dbReference>
<comment type="caution">
    <text evidence="3">The sequence shown here is derived from an EMBL/GenBank/DDBJ whole genome shotgun (WGS) entry which is preliminary data.</text>
</comment>
<keyword evidence="1" id="KW-0175">Coiled coil</keyword>
<evidence type="ECO:0000313" key="3">
    <source>
        <dbReference type="EMBL" id="GMS85698.1"/>
    </source>
</evidence>
<accession>A0AAV5SRB4</accession>
<dbReference type="AlphaFoldDB" id="A0AAV5SRB4"/>
<proteinExistence type="predicted"/>
<organism evidence="3 4">
    <name type="scientific">Pristionchus entomophagus</name>
    <dbReference type="NCBI Taxonomy" id="358040"/>
    <lineage>
        <taxon>Eukaryota</taxon>
        <taxon>Metazoa</taxon>
        <taxon>Ecdysozoa</taxon>
        <taxon>Nematoda</taxon>
        <taxon>Chromadorea</taxon>
        <taxon>Rhabditida</taxon>
        <taxon>Rhabditina</taxon>
        <taxon>Diplogasteromorpha</taxon>
        <taxon>Diplogasteroidea</taxon>
        <taxon>Neodiplogasteridae</taxon>
        <taxon>Pristionchus</taxon>
    </lineage>
</organism>
<evidence type="ECO:0000256" key="1">
    <source>
        <dbReference type="SAM" id="Coils"/>
    </source>
</evidence>
<feature type="non-terminal residue" evidence="3">
    <location>
        <position position="1"/>
    </location>
</feature>
<feature type="coiled-coil region" evidence="1">
    <location>
        <begin position="164"/>
        <end position="191"/>
    </location>
</feature>
<feature type="non-terminal residue" evidence="3">
    <location>
        <position position="251"/>
    </location>
</feature>
<evidence type="ECO:0000256" key="2">
    <source>
        <dbReference type="SAM" id="MobiDB-lite"/>
    </source>
</evidence>
<gene>
    <name evidence="3" type="ORF">PENTCL1PPCAC_7873</name>
</gene>
<evidence type="ECO:0000313" key="4">
    <source>
        <dbReference type="Proteomes" id="UP001432027"/>
    </source>
</evidence>
<keyword evidence="4" id="KW-1185">Reference proteome</keyword>
<reference evidence="3" key="1">
    <citation type="submission" date="2023-10" db="EMBL/GenBank/DDBJ databases">
        <title>Genome assembly of Pristionchus species.</title>
        <authorList>
            <person name="Yoshida K."/>
            <person name="Sommer R.J."/>
        </authorList>
    </citation>
    <scope>NUCLEOTIDE SEQUENCE</scope>
    <source>
        <strain evidence="3">RS0144</strain>
    </source>
</reference>
<dbReference type="Proteomes" id="UP001432027">
    <property type="component" value="Unassembled WGS sequence"/>
</dbReference>
<name>A0AAV5SRB4_9BILA</name>
<sequence>LTPRASVALMQSDERIMREIGHEQLLIRYLGQKQRLSRLCGFIRDIQKASCSSVYQDLKRIIDSQFESLIRKIQLIHAILTESLLNNETLSDHESKRRKKAAEAEARRQKDVEEALIRRNLPTSACTVQAPPHIMFVPGFFNGDNRVFEARLFNQPIPHAPIDVNSWREEAARLKRRDKRQRKQQRKLEMEQRRIQTSTVNYADLFFPPEEYEKSQNSPDSGLPPSSPFARAIEHVIHYSVECPFVLEIGS</sequence>